<dbReference type="InterPro" id="IPR000571">
    <property type="entry name" value="Znf_CCCH"/>
</dbReference>
<dbReference type="Pfam" id="PF01936">
    <property type="entry name" value="NYN"/>
    <property type="match status" value="1"/>
</dbReference>
<reference evidence="4" key="1">
    <citation type="submission" date="2021-10" db="EMBL/GenBank/DDBJ databases">
        <authorList>
            <person name="Piombo E."/>
        </authorList>
    </citation>
    <scope>NUCLEOTIDE SEQUENCE</scope>
</reference>
<dbReference type="GO" id="GO:0008270">
    <property type="term" value="F:zinc ion binding"/>
    <property type="evidence" value="ECO:0007669"/>
    <property type="project" value="UniProtKB-KW"/>
</dbReference>
<dbReference type="InterPro" id="IPR021139">
    <property type="entry name" value="NYN"/>
</dbReference>
<dbReference type="GO" id="GO:0004540">
    <property type="term" value="F:RNA nuclease activity"/>
    <property type="evidence" value="ECO:0007669"/>
    <property type="project" value="InterPro"/>
</dbReference>
<keyword evidence="1" id="KW-0479">Metal-binding</keyword>
<organism evidence="4 5">
    <name type="scientific">Clonostachys solani</name>
    <dbReference type="NCBI Taxonomy" id="160281"/>
    <lineage>
        <taxon>Eukaryota</taxon>
        <taxon>Fungi</taxon>
        <taxon>Dikarya</taxon>
        <taxon>Ascomycota</taxon>
        <taxon>Pezizomycotina</taxon>
        <taxon>Sordariomycetes</taxon>
        <taxon>Hypocreomycetidae</taxon>
        <taxon>Hypocreales</taxon>
        <taxon>Bionectriaceae</taxon>
        <taxon>Clonostachys</taxon>
    </lineage>
</organism>
<sequence>MSNDVKKTCMIFVDDSNVWIEAQKFAASGKSHLLKLEDCDQDPRYRVNIGELVSTISMGRLVESAFLYGSRPPPNDAVWNSYKRFGFKVNVYNRANNGKEKQVDNSMATDISCKATELAVGAKYDEKIKQQLDNMTFIVISGDRDMLPPIIATLKCGIPVEVWAWESGISNEHKKRKDGNLQVCYLDQIANRIFFTNTRSTRTGKGVQGDKTVVLCDPNDKNNGMDFLEDSVSSCLLGNCPIIFYITRSPAETELFVEFPNLKNVENIIFRVRELFKGDWTVESWPEYASRLHKETLVTREKGTMFWPLEENDGERNSPLASEQTKSDDVQAKPWTGWDRPKPLIGQSGNEDIDTGAFDDWETVGPRNNLNRAHRRNMQRTQACPYGLHCGEAAACGNYHTDEEKRLFRDHPNQNFTKWKTSPCLYYPRCLKGRDCAFAHSDADAWCPECHKQGHYKDGCQFGIWKESNQ</sequence>
<dbReference type="EMBL" id="CABFOC020000002">
    <property type="protein sequence ID" value="CAH0037995.1"/>
    <property type="molecule type" value="Genomic_DNA"/>
</dbReference>
<keyword evidence="1" id="KW-0863">Zinc-finger</keyword>
<evidence type="ECO:0000256" key="2">
    <source>
        <dbReference type="SAM" id="MobiDB-lite"/>
    </source>
</evidence>
<dbReference type="OrthoDB" id="2311180at2759"/>
<evidence type="ECO:0000313" key="4">
    <source>
        <dbReference type="EMBL" id="CAH0037995.1"/>
    </source>
</evidence>
<feature type="zinc finger region" description="C3H1-type" evidence="1">
    <location>
        <begin position="418"/>
        <end position="443"/>
    </location>
</feature>
<dbReference type="Gene3D" id="3.40.50.1010">
    <property type="entry name" value="5'-nuclease"/>
    <property type="match status" value="1"/>
</dbReference>
<comment type="caution">
    <text evidence="4">The sequence shown here is derived from an EMBL/GenBank/DDBJ whole genome shotgun (WGS) entry which is preliminary data.</text>
</comment>
<protein>
    <recommendedName>
        <fullName evidence="3">C3H1-type domain-containing protein</fullName>
    </recommendedName>
</protein>
<gene>
    <name evidence="4" type="ORF">CSOL1703_00003147</name>
</gene>
<keyword evidence="5" id="KW-1185">Reference proteome</keyword>
<evidence type="ECO:0000256" key="1">
    <source>
        <dbReference type="PROSITE-ProRule" id="PRU00723"/>
    </source>
</evidence>
<accession>A0A9N9VZF2</accession>
<keyword evidence="1" id="KW-0862">Zinc</keyword>
<evidence type="ECO:0000313" key="5">
    <source>
        <dbReference type="Proteomes" id="UP000775872"/>
    </source>
</evidence>
<evidence type="ECO:0000259" key="3">
    <source>
        <dbReference type="PROSITE" id="PS50103"/>
    </source>
</evidence>
<dbReference type="Proteomes" id="UP000775872">
    <property type="component" value="Unassembled WGS sequence"/>
</dbReference>
<feature type="domain" description="C3H1-type" evidence="3">
    <location>
        <begin position="418"/>
        <end position="443"/>
    </location>
</feature>
<dbReference type="AlphaFoldDB" id="A0A9N9VZF2"/>
<name>A0A9N9VZF2_9HYPO</name>
<dbReference type="PROSITE" id="PS50103">
    <property type="entry name" value="ZF_C3H1"/>
    <property type="match status" value="1"/>
</dbReference>
<proteinExistence type="predicted"/>
<feature type="region of interest" description="Disordered" evidence="2">
    <location>
        <begin position="309"/>
        <end position="347"/>
    </location>
</feature>